<dbReference type="PANTHER" id="PTHR47197:SF3">
    <property type="entry name" value="DIHYDRO-HEME D1 DEHYDROGENASE"/>
    <property type="match status" value="1"/>
</dbReference>
<reference evidence="2 3" key="1">
    <citation type="submission" date="2024-09" db="EMBL/GenBank/DDBJ databases">
        <authorList>
            <person name="Pan X."/>
        </authorList>
    </citation>
    <scope>NUCLEOTIDE SEQUENCE [LARGE SCALE GENOMIC DNA]</scope>
    <source>
        <strain evidence="2 3">B2969</strain>
    </source>
</reference>
<dbReference type="SUPFAM" id="SSF50969">
    <property type="entry name" value="YVTN repeat-like/Quinoprotein amine dehydrogenase"/>
    <property type="match status" value="1"/>
</dbReference>
<dbReference type="Gene3D" id="2.130.10.10">
    <property type="entry name" value="YVTN repeat-like/Quinoprotein amine dehydrogenase"/>
    <property type="match status" value="1"/>
</dbReference>
<dbReference type="PANTHER" id="PTHR47197">
    <property type="entry name" value="PROTEIN NIRF"/>
    <property type="match status" value="1"/>
</dbReference>
<name>A0ABW7Q907_9MICO</name>
<accession>A0ABW7Q907</accession>
<evidence type="ECO:0000313" key="3">
    <source>
        <dbReference type="Proteomes" id="UP001610861"/>
    </source>
</evidence>
<dbReference type="EMBL" id="JBIQWL010000004">
    <property type="protein sequence ID" value="MFH8251344.1"/>
    <property type="molecule type" value="Genomic_DNA"/>
</dbReference>
<dbReference type="Proteomes" id="UP001610861">
    <property type="component" value="Unassembled WGS sequence"/>
</dbReference>
<dbReference type="RefSeq" id="WP_397556794.1">
    <property type="nucleotide sequence ID" value="NZ_JBIQWL010000004.1"/>
</dbReference>
<dbReference type="InterPro" id="IPR015943">
    <property type="entry name" value="WD40/YVTN_repeat-like_dom_sf"/>
</dbReference>
<comment type="caution">
    <text evidence="2">The sequence shown here is derived from an EMBL/GenBank/DDBJ whole genome shotgun (WGS) entry which is preliminary data.</text>
</comment>
<feature type="chain" id="PRO_5047031687" description="Virginiamycin B lyase" evidence="1">
    <location>
        <begin position="30"/>
        <end position="352"/>
    </location>
</feature>
<organism evidence="2 3">
    <name type="scientific">Microbacterium alkaliflavum</name>
    <dbReference type="NCBI Taxonomy" id="3248839"/>
    <lineage>
        <taxon>Bacteria</taxon>
        <taxon>Bacillati</taxon>
        <taxon>Actinomycetota</taxon>
        <taxon>Actinomycetes</taxon>
        <taxon>Micrococcales</taxon>
        <taxon>Microbacteriaceae</taxon>
        <taxon>Microbacterium</taxon>
    </lineage>
</organism>
<keyword evidence="1" id="KW-0732">Signal</keyword>
<gene>
    <name evidence="2" type="ORF">ACH3VR_13310</name>
</gene>
<evidence type="ECO:0008006" key="4">
    <source>
        <dbReference type="Google" id="ProtNLM"/>
    </source>
</evidence>
<protein>
    <recommendedName>
        <fullName evidence="4">Virginiamycin B lyase</fullName>
    </recommendedName>
</protein>
<dbReference type="InterPro" id="IPR011044">
    <property type="entry name" value="Quino_amine_DH_bsu"/>
</dbReference>
<evidence type="ECO:0000256" key="1">
    <source>
        <dbReference type="SAM" id="SignalP"/>
    </source>
</evidence>
<dbReference type="InterPro" id="IPR051200">
    <property type="entry name" value="Host-pathogen_enzymatic-act"/>
</dbReference>
<evidence type="ECO:0000313" key="2">
    <source>
        <dbReference type="EMBL" id="MFH8251344.1"/>
    </source>
</evidence>
<proteinExistence type="predicted"/>
<keyword evidence="3" id="KW-1185">Reference proteome</keyword>
<feature type="signal peptide" evidence="1">
    <location>
        <begin position="1"/>
        <end position="29"/>
    </location>
</feature>
<sequence length="352" mass="36157">MNTGPQTHRRAVITLALAAMLATGCSAQAADPPASPTATDAPAVEGVTAEAEFQTDAPTGTFVEADGAVWLFTRKGVTRVDSKTNEATDIPLLDADGNEASGDYGPFGAVGFGSLWVSDFPNDEIRRYAMTGGRPTQIIPSPNSTTMLVLGDDLWVAHHLDGTVTRLDPTSGEVIATVAVGKARKGGPEGLAELDGKVWVSVENEGYVAGIDPATDAVIGTIDALPPATPCGDIGTMGTRLYSAACPREHALAVVDTASMSPVGSLSFDGVVLAPAAIGDGLWLCVARPASGPWTEGEVTRLDPETLEVGATKTVTGGAPVAIFSAGGSVWVAVEEGEADTAWLLRLPKTDF</sequence>